<evidence type="ECO:0008006" key="3">
    <source>
        <dbReference type="Google" id="ProtNLM"/>
    </source>
</evidence>
<dbReference type="Proteomes" id="UP000002730">
    <property type="component" value="Chromosome"/>
</dbReference>
<dbReference type="STRING" id="573061.Clocel_1178"/>
<protein>
    <recommendedName>
        <fullName evidence="3">DUF2278 domain-containing protein</fullName>
    </recommendedName>
</protein>
<dbReference type="Pfam" id="PF10042">
    <property type="entry name" value="DUF2278"/>
    <property type="match status" value="1"/>
</dbReference>
<proteinExistence type="predicted"/>
<organism evidence="1 2">
    <name type="scientific">Clostridium cellulovorans (strain ATCC 35296 / DSM 3052 / OCM 3 / 743B)</name>
    <dbReference type="NCBI Taxonomy" id="573061"/>
    <lineage>
        <taxon>Bacteria</taxon>
        <taxon>Bacillati</taxon>
        <taxon>Bacillota</taxon>
        <taxon>Clostridia</taxon>
        <taxon>Eubacteriales</taxon>
        <taxon>Clostridiaceae</taxon>
        <taxon>Clostridium</taxon>
    </lineage>
</organism>
<sequence length="229" mass="26085">MYSESTQIYSVLKCKPTQGVPWSYKNSSPSHNVRQSYHHAYPHYHLIANTDNNKEYTIVINIESRDTDSPMVLYYIDENYDNPITSNLVNAFGDNHTSIHPADTSYKIALDYVKENLFDPSKMSTETYINGNEDSLNKIIDGYVQKAISSNADVYAFGMAYTDPDGSNGIHEIHMNQGNEPNFSNEDHIYQDGALFIHDLSTDKWTAMFFAFQSQSFNTDGNGHRLDSY</sequence>
<reference evidence="1 2" key="1">
    <citation type="submission" date="2010-08" db="EMBL/GenBank/DDBJ databases">
        <title>Complete sequence of Clostridium cellulovorans 743B.</title>
        <authorList>
            <consortium name="US DOE Joint Genome Institute"/>
            <person name="Lucas S."/>
            <person name="Copeland A."/>
            <person name="Lapidus A."/>
            <person name="Cheng J.-F."/>
            <person name="Bruce D."/>
            <person name="Goodwin L."/>
            <person name="Pitluck S."/>
            <person name="Chertkov O."/>
            <person name="Detter J.C."/>
            <person name="Han C."/>
            <person name="Tapia R."/>
            <person name="Land M."/>
            <person name="Hauser L."/>
            <person name="Chang Y.-J."/>
            <person name="Jeffries C."/>
            <person name="Kyrpides N."/>
            <person name="Ivanova N."/>
            <person name="Mikhailova N."/>
            <person name="Hemme C.L."/>
            <person name="Woyke T."/>
        </authorList>
    </citation>
    <scope>NUCLEOTIDE SEQUENCE [LARGE SCALE GENOMIC DNA]</scope>
    <source>
        <strain evidence="2">ATCC 35296 / DSM 3052 / OCM 3 / 743B</strain>
    </source>
</reference>
<dbReference type="HOGENOM" id="CLU_078994_1_0_9"/>
<dbReference type="InterPro" id="IPR019268">
    <property type="entry name" value="DUF2278"/>
</dbReference>
<dbReference type="AlphaFoldDB" id="D9SUM9"/>
<gene>
    <name evidence="1" type="ordered locus">Clocel_1178</name>
</gene>
<dbReference type="OrthoDB" id="291334at2"/>
<dbReference type="RefSeq" id="WP_010076212.1">
    <property type="nucleotide sequence ID" value="NC_014393.1"/>
</dbReference>
<dbReference type="KEGG" id="ccb:Clocel_1178"/>
<keyword evidence="2" id="KW-1185">Reference proteome</keyword>
<evidence type="ECO:0000313" key="2">
    <source>
        <dbReference type="Proteomes" id="UP000002730"/>
    </source>
</evidence>
<evidence type="ECO:0000313" key="1">
    <source>
        <dbReference type="EMBL" id="ADL50934.1"/>
    </source>
</evidence>
<dbReference type="EMBL" id="CP002160">
    <property type="protein sequence ID" value="ADL50934.1"/>
    <property type="molecule type" value="Genomic_DNA"/>
</dbReference>
<accession>D9SUM9</accession>
<dbReference type="eggNOG" id="COG5634">
    <property type="taxonomic scope" value="Bacteria"/>
</dbReference>
<name>D9SUM9_CLOC7</name>